<feature type="transmembrane region" description="Helical" evidence="1">
    <location>
        <begin position="89"/>
        <end position="107"/>
    </location>
</feature>
<sequence length="382" mass="39857">MTASPVGPAAALDARRSPILLASGHRLFFLAAALWASTAMPLWLIAIEGGLPLSSAWHGHEMLFGFAGAALAGFLLTAVPNWTGRPPVCGLPLAGLGLVWLAGRAAMLSGLFVWIDLLFLPLLAIVVGIAIVGARNARNYPVLGMVVGLAALNAWYHLGETSRALWATTLVLAVLIALIGGRIVPLFTQNALRANGWPQITCSTPKHAQRLAVPSVALVLAAELIYQSSPARGLAALAAAGVLAYGMLGWHSWRTRALPIVWILHAGYVWLPLGLVLVALADLVAGIASTTALHALSANAIGIMILAVASRAALGHSGRPLVTSRLTVAAYGLVIAGGMARILFPTGAGLFLAGGMWTVGYALFAFDYWPILTRPRIDGRPG</sequence>
<keyword evidence="1" id="KW-1133">Transmembrane helix</keyword>
<feature type="transmembrane region" description="Helical" evidence="1">
    <location>
        <begin position="140"/>
        <end position="158"/>
    </location>
</feature>
<proteinExistence type="predicted"/>
<feature type="transmembrane region" description="Helical" evidence="1">
    <location>
        <begin position="27"/>
        <end position="47"/>
    </location>
</feature>
<feature type="transmembrane region" description="Helical" evidence="1">
    <location>
        <begin position="260"/>
        <end position="281"/>
    </location>
</feature>
<feature type="transmembrane region" description="Helical" evidence="1">
    <location>
        <begin position="113"/>
        <end position="133"/>
    </location>
</feature>
<protein>
    <recommendedName>
        <fullName evidence="3">NnrS family protein</fullName>
    </recommendedName>
</protein>
<gene>
    <name evidence="2" type="ORF">DF3PB_20022</name>
</gene>
<evidence type="ECO:0008006" key="3">
    <source>
        <dbReference type="Google" id="ProtNLM"/>
    </source>
</evidence>
<evidence type="ECO:0000256" key="1">
    <source>
        <dbReference type="SAM" id="Phobius"/>
    </source>
</evidence>
<keyword evidence="1" id="KW-0812">Transmembrane</keyword>
<feature type="transmembrane region" description="Helical" evidence="1">
    <location>
        <begin position="62"/>
        <end position="82"/>
    </location>
</feature>
<dbReference type="Pfam" id="PF05940">
    <property type="entry name" value="NnrS"/>
    <property type="match status" value="1"/>
</dbReference>
<feature type="transmembrane region" description="Helical" evidence="1">
    <location>
        <begin position="350"/>
        <end position="371"/>
    </location>
</feature>
<dbReference type="InterPro" id="IPR010266">
    <property type="entry name" value="NnrS"/>
</dbReference>
<feature type="transmembrane region" description="Helical" evidence="1">
    <location>
        <begin position="233"/>
        <end position="253"/>
    </location>
</feature>
<dbReference type="EMBL" id="UIDG01000112">
    <property type="protein sequence ID" value="SUS05553.1"/>
    <property type="molecule type" value="Genomic_DNA"/>
</dbReference>
<accession>A0A380TC70</accession>
<evidence type="ECO:0000313" key="2">
    <source>
        <dbReference type="EMBL" id="SUS05553.1"/>
    </source>
</evidence>
<dbReference type="AlphaFoldDB" id="A0A380TC70"/>
<feature type="transmembrane region" description="Helical" evidence="1">
    <location>
        <begin position="208"/>
        <end position="227"/>
    </location>
</feature>
<reference evidence="2" key="1">
    <citation type="submission" date="2018-07" db="EMBL/GenBank/DDBJ databases">
        <authorList>
            <person name="Quirk P.G."/>
            <person name="Krulwich T.A."/>
        </authorList>
    </citation>
    <scope>NUCLEOTIDE SEQUENCE</scope>
</reference>
<keyword evidence="1" id="KW-0472">Membrane</keyword>
<feature type="transmembrane region" description="Helical" evidence="1">
    <location>
        <begin position="293"/>
        <end position="314"/>
    </location>
</feature>
<name>A0A380TC70_9ZZZZ</name>
<feature type="transmembrane region" description="Helical" evidence="1">
    <location>
        <begin position="164"/>
        <end position="187"/>
    </location>
</feature>
<feature type="transmembrane region" description="Helical" evidence="1">
    <location>
        <begin position="326"/>
        <end position="344"/>
    </location>
</feature>
<organism evidence="2">
    <name type="scientific">metagenome</name>
    <dbReference type="NCBI Taxonomy" id="256318"/>
    <lineage>
        <taxon>unclassified sequences</taxon>
        <taxon>metagenomes</taxon>
    </lineage>
</organism>